<accession>A0A4R9FKM3</accession>
<gene>
    <name evidence="1" type="ORF">EHO59_18130</name>
</gene>
<comment type="caution">
    <text evidence="1">The sequence shown here is derived from an EMBL/GenBank/DDBJ whole genome shotgun (WGS) entry which is preliminary data.</text>
</comment>
<dbReference type="RefSeq" id="WP_135589888.1">
    <property type="nucleotide sequence ID" value="NZ_RQEP01000026.1"/>
</dbReference>
<dbReference type="AlphaFoldDB" id="A0A4R9FKM3"/>
<reference evidence="1" key="1">
    <citation type="journal article" date="2019" name="PLoS Negl. Trop. Dis.">
        <title>Revisiting the worldwide diversity of Leptospira species in the environment.</title>
        <authorList>
            <person name="Vincent A.T."/>
            <person name="Schiettekatte O."/>
            <person name="Bourhy P."/>
            <person name="Veyrier F.J."/>
            <person name="Picardeau M."/>
        </authorList>
    </citation>
    <scope>NUCLEOTIDE SEQUENCE [LARGE SCALE GENOMIC DNA]</scope>
    <source>
        <strain evidence="1">SSS9</strain>
    </source>
</reference>
<sequence length="120" mass="14341">MFEIGLKIDIPNRSIPWATKEDEISKIFNNDKLHKVTRGYYVLDVIIFGGLSCKLGIHFNRHDKTIKEFEFFRSSYPNQKKSWEEFEIYILKTFGEPTKVGMNSQNYPEHQWEFKNYVIV</sequence>
<dbReference type="Proteomes" id="UP000297453">
    <property type="component" value="Unassembled WGS sequence"/>
</dbReference>
<evidence type="ECO:0000313" key="2">
    <source>
        <dbReference type="Proteomes" id="UP000297453"/>
    </source>
</evidence>
<keyword evidence="2" id="KW-1185">Reference proteome</keyword>
<dbReference type="OrthoDB" id="978573at2"/>
<protein>
    <submittedName>
        <fullName evidence="1">Uncharacterized protein</fullName>
    </submittedName>
</protein>
<organism evidence="1 2">
    <name type="scientific">Leptospira semungkisensis</name>
    <dbReference type="NCBI Taxonomy" id="2484985"/>
    <lineage>
        <taxon>Bacteria</taxon>
        <taxon>Pseudomonadati</taxon>
        <taxon>Spirochaetota</taxon>
        <taxon>Spirochaetia</taxon>
        <taxon>Leptospirales</taxon>
        <taxon>Leptospiraceae</taxon>
        <taxon>Leptospira</taxon>
    </lineage>
</organism>
<evidence type="ECO:0000313" key="1">
    <source>
        <dbReference type="EMBL" id="TGJ98674.1"/>
    </source>
</evidence>
<dbReference type="EMBL" id="RQEP01000026">
    <property type="protein sequence ID" value="TGJ98674.1"/>
    <property type="molecule type" value="Genomic_DNA"/>
</dbReference>
<proteinExistence type="predicted"/>
<feature type="non-terminal residue" evidence="1">
    <location>
        <position position="120"/>
    </location>
</feature>
<name>A0A4R9FKM3_9LEPT</name>